<feature type="domain" description="HTH araC/xylS-type" evidence="4">
    <location>
        <begin position="184"/>
        <end position="284"/>
    </location>
</feature>
<dbReference type="SUPFAM" id="SSF46689">
    <property type="entry name" value="Homeodomain-like"/>
    <property type="match status" value="1"/>
</dbReference>
<proteinExistence type="predicted"/>
<organism evidence="5 6">
    <name type="scientific">Williamsia serinedens</name>
    <dbReference type="NCBI Taxonomy" id="391736"/>
    <lineage>
        <taxon>Bacteria</taxon>
        <taxon>Bacillati</taxon>
        <taxon>Actinomycetota</taxon>
        <taxon>Actinomycetes</taxon>
        <taxon>Mycobacteriales</taxon>
        <taxon>Nocardiaceae</taxon>
        <taxon>Williamsia</taxon>
    </lineage>
</organism>
<dbReference type="Gene3D" id="1.10.10.60">
    <property type="entry name" value="Homeodomain-like"/>
    <property type="match status" value="1"/>
</dbReference>
<dbReference type="InterPro" id="IPR035418">
    <property type="entry name" value="AraC-bd_2"/>
</dbReference>
<keyword evidence="3" id="KW-0804">Transcription</keyword>
<dbReference type="Pfam" id="PF14525">
    <property type="entry name" value="AraC_binding_2"/>
    <property type="match status" value="1"/>
</dbReference>
<name>A0ABT1H1R6_9NOCA</name>
<evidence type="ECO:0000256" key="2">
    <source>
        <dbReference type="ARBA" id="ARBA00023125"/>
    </source>
</evidence>
<dbReference type="InterPro" id="IPR009057">
    <property type="entry name" value="Homeodomain-like_sf"/>
</dbReference>
<dbReference type="Proteomes" id="UP001205740">
    <property type="component" value="Unassembled WGS sequence"/>
</dbReference>
<keyword evidence="6" id="KW-1185">Reference proteome</keyword>
<reference evidence="5 6" key="1">
    <citation type="submission" date="2022-06" db="EMBL/GenBank/DDBJ databases">
        <title>Genomic Encyclopedia of Archaeal and Bacterial Type Strains, Phase II (KMG-II): from individual species to whole genera.</title>
        <authorList>
            <person name="Goeker M."/>
        </authorList>
    </citation>
    <scope>NUCLEOTIDE SEQUENCE [LARGE SCALE GENOMIC DNA]</scope>
    <source>
        <strain evidence="5 6">DSM 45037</strain>
    </source>
</reference>
<evidence type="ECO:0000256" key="3">
    <source>
        <dbReference type="ARBA" id="ARBA00023163"/>
    </source>
</evidence>
<dbReference type="PANTHER" id="PTHR46796">
    <property type="entry name" value="HTH-TYPE TRANSCRIPTIONAL ACTIVATOR RHAS-RELATED"/>
    <property type="match status" value="1"/>
</dbReference>
<evidence type="ECO:0000256" key="1">
    <source>
        <dbReference type="ARBA" id="ARBA00023015"/>
    </source>
</evidence>
<evidence type="ECO:0000313" key="5">
    <source>
        <dbReference type="EMBL" id="MCP2161189.1"/>
    </source>
</evidence>
<dbReference type="SMART" id="SM00342">
    <property type="entry name" value="HTH_ARAC"/>
    <property type="match status" value="1"/>
</dbReference>
<dbReference type="InterPro" id="IPR050204">
    <property type="entry name" value="AraC_XylS_family_regulators"/>
</dbReference>
<keyword evidence="1" id="KW-0805">Transcription regulation</keyword>
<keyword evidence="2 5" id="KW-0238">DNA-binding</keyword>
<gene>
    <name evidence="5" type="ORF">LX12_002384</name>
</gene>
<dbReference type="InterPro" id="IPR018060">
    <property type="entry name" value="HTH_AraC"/>
</dbReference>
<dbReference type="GO" id="GO:0003677">
    <property type="term" value="F:DNA binding"/>
    <property type="evidence" value="ECO:0007669"/>
    <property type="project" value="UniProtKB-KW"/>
</dbReference>
<accession>A0ABT1H1R6</accession>
<evidence type="ECO:0000259" key="4">
    <source>
        <dbReference type="PROSITE" id="PS01124"/>
    </source>
</evidence>
<comment type="caution">
    <text evidence="5">The sequence shown here is derived from an EMBL/GenBank/DDBJ whole genome shotgun (WGS) entry which is preliminary data.</text>
</comment>
<dbReference type="PANTHER" id="PTHR46796:SF6">
    <property type="entry name" value="ARAC SUBFAMILY"/>
    <property type="match status" value="1"/>
</dbReference>
<sequence length="289" mass="30941">MLAWERHNAAALMELSCEVPGDGRFVARESNLVGESLRLAHVRGSAHRVQRSASMIDDRPVDAVAVYVARRGAARIHADGVDGVLQPGQLLVCDPDRPLRRVFEHGLDEFAVVIPRDDWAQVSDSTRVTPTVVDVADDVRARSLVRLTTAAFASTATTTEDLARIVATASVLAGAATLGVERRVTAHAFIDDNLGDPGLTAASVAAATGVSERQLSRLFAADGTTVPRHVLARRLDRAYAVLTAPGASATAAEVALRCGFSSIPWFSTSFRRRFDITPAEARRSGRRPA</sequence>
<dbReference type="EMBL" id="JAMTCG010000004">
    <property type="protein sequence ID" value="MCP2161189.1"/>
    <property type="molecule type" value="Genomic_DNA"/>
</dbReference>
<evidence type="ECO:0000313" key="6">
    <source>
        <dbReference type="Proteomes" id="UP001205740"/>
    </source>
</evidence>
<dbReference type="Pfam" id="PF12833">
    <property type="entry name" value="HTH_18"/>
    <property type="match status" value="1"/>
</dbReference>
<protein>
    <submittedName>
        <fullName evidence="5">AraC-type DNA-binding protein</fullName>
    </submittedName>
</protein>
<dbReference type="PROSITE" id="PS01124">
    <property type="entry name" value="HTH_ARAC_FAMILY_2"/>
    <property type="match status" value="1"/>
</dbReference>